<dbReference type="Proteomes" id="UP001501456">
    <property type="component" value="Unassembled WGS sequence"/>
</dbReference>
<reference evidence="4" key="1">
    <citation type="journal article" date="2019" name="Int. J. Syst. Evol. Microbiol.">
        <title>The Global Catalogue of Microorganisms (GCM) 10K type strain sequencing project: providing services to taxonomists for standard genome sequencing and annotation.</title>
        <authorList>
            <consortium name="The Broad Institute Genomics Platform"/>
            <consortium name="The Broad Institute Genome Sequencing Center for Infectious Disease"/>
            <person name="Wu L."/>
            <person name="Ma J."/>
        </authorList>
    </citation>
    <scope>NUCLEOTIDE SEQUENCE [LARGE SCALE GENOMIC DNA]</scope>
    <source>
        <strain evidence="4">JCM 17525</strain>
    </source>
</reference>
<evidence type="ECO:0000256" key="1">
    <source>
        <dbReference type="ARBA" id="ARBA00007198"/>
    </source>
</evidence>
<evidence type="ECO:0008006" key="5">
    <source>
        <dbReference type="Google" id="ProtNLM"/>
    </source>
</evidence>
<evidence type="ECO:0000313" key="3">
    <source>
        <dbReference type="EMBL" id="GAA3783633.1"/>
    </source>
</evidence>
<protein>
    <recommendedName>
        <fullName evidence="5">Arsenate reductase</fullName>
    </recommendedName>
</protein>
<organism evidence="3 4">
    <name type="scientific">Corallibacter vietnamensis</name>
    <dbReference type="NCBI Taxonomy" id="904130"/>
    <lineage>
        <taxon>Bacteria</taxon>
        <taxon>Pseudomonadati</taxon>
        <taxon>Bacteroidota</taxon>
        <taxon>Flavobacteriia</taxon>
        <taxon>Flavobacteriales</taxon>
        <taxon>Flavobacteriaceae</taxon>
        <taxon>Corallibacter</taxon>
    </lineage>
</organism>
<dbReference type="SUPFAM" id="SSF52833">
    <property type="entry name" value="Thioredoxin-like"/>
    <property type="match status" value="1"/>
</dbReference>
<dbReference type="RefSeq" id="WP_344728919.1">
    <property type="nucleotide sequence ID" value="NZ_BAABBI010000001.1"/>
</dbReference>
<keyword evidence="4" id="KW-1185">Reference proteome</keyword>
<dbReference type="InterPro" id="IPR036249">
    <property type="entry name" value="Thioredoxin-like_sf"/>
</dbReference>
<dbReference type="Pfam" id="PF03960">
    <property type="entry name" value="ArsC"/>
    <property type="match status" value="1"/>
</dbReference>
<evidence type="ECO:0000256" key="2">
    <source>
        <dbReference type="PROSITE-ProRule" id="PRU01282"/>
    </source>
</evidence>
<dbReference type="EMBL" id="BAABBI010000001">
    <property type="protein sequence ID" value="GAA3783633.1"/>
    <property type="molecule type" value="Genomic_DNA"/>
</dbReference>
<comment type="caution">
    <text evidence="3">The sequence shown here is derived from an EMBL/GenBank/DDBJ whole genome shotgun (WGS) entry which is preliminary data.</text>
</comment>
<dbReference type="InterPro" id="IPR006660">
    <property type="entry name" value="Arsenate_reductase-like"/>
</dbReference>
<evidence type="ECO:0000313" key="4">
    <source>
        <dbReference type="Proteomes" id="UP001501456"/>
    </source>
</evidence>
<sequence>MTVISKNSKTNKIFYNSESTIGKQTLGYLNGSFKSLLSIDVTKTKVTGTQWKELADGLNMSLEDLTDKNHPEFKKHYDKHLSLDETDWIKVLNAHPEVLKNPIIILGEKYYKIENPSDVEKLLEPNSKGIDEKKHI</sequence>
<proteinExistence type="inferred from homology"/>
<dbReference type="Gene3D" id="3.40.30.10">
    <property type="entry name" value="Glutaredoxin"/>
    <property type="match status" value="1"/>
</dbReference>
<comment type="similarity">
    <text evidence="1 2">Belongs to the ArsC family.</text>
</comment>
<dbReference type="PROSITE" id="PS51353">
    <property type="entry name" value="ARSC"/>
    <property type="match status" value="1"/>
</dbReference>
<gene>
    <name evidence="3" type="ORF">GCM10022271_14940</name>
</gene>
<accession>A0ABP7H3W5</accession>
<name>A0ABP7H3W5_9FLAO</name>